<sequence>MVRVGGGWTELSQFLRDHALIEGELVIPKQQNEQFRHTPIKEGYLNTALQRQESTLVQRGYKESAHYFAVDQHGNQLEVKMPRFRQSLLPTSTTNRRRKVVHTF</sequence>
<protein>
    <recommendedName>
        <fullName evidence="4">GAR domain-containing protein</fullName>
    </recommendedName>
</protein>
<dbReference type="InterPro" id="IPR036534">
    <property type="entry name" value="GAR_dom_sf"/>
</dbReference>
<evidence type="ECO:0000256" key="2">
    <source>
        <dbReference type="ARBA" id="ARBA00022490"/>
    </source>
</evidence>
<dbReference type="STRING" id="4829.A0A163JKT5"/>
<dbReference type="PROSITE" id="PS51460">
    <property type="entry name" value="GAR"/>
    <property type="match status" value="1"/>
</dbReference>
<dbReference type="OrthoDB" id="10017054at2759"/>
<dbReference type="Gene3D" id="3.30.920.20">
    <property type="entry name" value="Gas2-like domain"/>
    <property type="match status" value="1"/>
</dbReference>
<dbReference type="Proteomes" id="UP000078561">
    <property type="component" value="Unassembled WGS sequence"/>
</dbReference>
<keyword evidence="3" id="KW-0206">Cytoskeleton</keyword>
<keyword evidence="2" id="KW-0963">Cytoplasm</keyword>
<evidence type="ECO:0000256" key="3">
    <source>
        <dbReference type="ARBA" id="ARBA00023212"/>
    </source>
</evidence>
<reference evidence="5" key="1">
    <citation type="submission" date="2016-04" db="EMBL/GenBank/DDBJ databases">
        <authorList>
            <person name="Evans L.H."/>
            <person name="Alamgir A."/>
            <person name="Owens N."/>
            <person name="Weber N.D."/>
            <person name="Virtaneva K."/>
            <person name="Barbian K."/>
            <person name="Babar A."/>
            <person name="Rosenke K."/>
        </authorList>
    </citation>
    <scope>NUCLEOTIDE SEQUENCE [LARGE SCALE GENOMIC DNA]</scope>
    <source>
        <strain evidence="5">CBS 101.48</strain>
    </source>
</reference>
<proteinExistence type="predicted"/>
<comment type="subcellular location">
    <subcellularLocation>
        <location evidence="1">Cytoplasm</location>
        <location evidence="1">Cytoskeleton</location>
    </subcellularLocation>
</comment>
<evidence type="ECO:0000256" key="1">
    <source>
        <dbReference type="ARBA" id="ARBA00004245"/>
    </source>
</evidence>
<dbReference type="InterPro" id="IPR003108">
    <property type="entry name" value="GAR_dom"/>
</dbReference>
<feature type="domain" description="GAR" evidence="4">
    <location>
        <begin position="1"/>
        <end position="22"/>
    </location>
</feature>
<dbReference type="GO" id="GO:0005856">
    <property type="term" value="C:cytoskeleton"/>
    <property type="evidence" value="ECO:0007669"/>
    <property type="project" value="UniProtKB-SubCell"/>
</dbReference>
<evidence type="ECO:0000313" key="5">
    <source>
        <dbReference type="EMBL" id="SAM00062.1"/>
    </source>
</evidence>
<dbReference type="SUPFAM" id="SSF143575">
    <property type="entry name" value="GAS2 domain-like"/>
    <property type="match status" value="1"/>
</dbReference>
<evidence type="ECO:0000313" key="6">
    <source>
        <dbReference type="Proteomes" id="UP000078561"/>
    </source>
</evidence>
<keyword evidence="6" id="KW-1185">Reference proteome</keyword>
<gene>
    <name evidence="5" type="primary">ABSGL_05729.1 scaffold 7429</name>
</gene>
<dbReference type="EMBL" id="LT553109">
    <property type="protein sequence ID" value="SAM00062.1"/>
    <property type="molecule type" value="Genomic_DNA"/>
</dbReference>
<name>A0A163JKT5_ABSGL</name>
<organism evidence="5">
    <name type="scientific">Absidia glauca</name>
    <name type="common">Pin mould</name>
    <dbReference type="NCBI Taxonomy" id="4829"/>
    <lineage>
        <taxon>Eukaryota</taxon>
        <taxon>Fungi</taxon>
        <taxon>Fungi incertae sedis</taxon>
        <taxon>Mucoromycota</taxon>
        <taxon>Mucoromycotina</taxon>
        <taxon>Mucoromycetes</taxon>
        <taxon>Mucorales</taxon>
        <taxon>Cunninghamellaceae</taxon>
        <taxon>Absidia</taxon>
    </lineage>
</organism>
<dbReference type="Pfam" id="PF02187">
    <property type="entry name" value="GAS2"/>
    <property type="match status" value="1"/>
</dbReference>
<dbReference type="GO" id="GO:0008017">
    <property type="term" value="F:microtubule binding"/>
    <property type="evidence" value="ECO:0007669"/>
    <property type="project" value="InterPro"/>
</dbReference>
<accession>A0A163JKT5</accession>
<evidence type="ECO:0000259" key="4">
    <source>
        <dbReference type="PROSITE" id="PS51460"/>
    </source>
</evidence>
<dbReference type="AlphaFoldDB" id="A0A163JKT5"/>
<dbReference type="InParanoid" id="A0A163JKT5"/>